<evidence type="ECO:0000313" key="2">
    <source>
        <dbReference type="Proteomes" id="UP000005561"/>
    </source>
</evidence>
<dbReference type="EMBL" id="ACCL02000019">
    <property type="protein sequence ID" value="EET59349.1"/>
    <property type="molecule type" value="Genomic_DNA"/>
</dbReference>
<organism evidence="1 2">
    <name type="scientific">Marvinbryantia formatexigens DSM 14469</name>
    <dbReference type="NCBI Taxonomy" id="478749"/>
    <lineage>
        <taxon>Bacteria</taxon>
        <taxon>Bacillati</taxon>
        <taxon>Bacillota</taxon>
        <taxon>Clostridia</taxon>
        <taxon>Lachnospirales</taxon>
        <taxon>Lachnospiraceae</taxon>
        <taxon>Marvinbryantia</taxon>
    </lineage>
</organism>
<dbReference type="Gene3D" id="3.40.50.300">
    <property type="entry name" value="P-loop containing nucleotide triphosphate hydrolases"/>
    <property type="match status" value="1"/>
</dbReference>
<dbReference type="RefSeq" id="WP_006863428.1">
    <property type="nucleotide sequence ID" value="NZ_ACCL02000019.1"/>
</dbReference>
<dbReference type="Pfam" id="PF13189">
    <property type="entry name" value="Cytidylate_kin2"/>
    <property type="match status" value="1"/>
</dbReference>
<dbReference type="SUPFAM" id="SSF52540">
    <property type="entry name" value="P-loop containing nucleoside triphosphate hydrolases"/>
    <property type="match status" value="1"/>
</dbReference>
<evidence type="ECO:0008006" key="3">
    <source>
        <dbReference type="Google" id="ProtNLM"/>
    </source>
</evidence>
<reference evidence="1" key="1">
    <citation type="submission" date="2009-07" db="EMBL/GenBank/DDBJ databases">
        <authorList>
            <person name="Weinstock G."/>
            <person name="Sodergren E."/>
            <person name="Clifton S."/>
            <person name="Fulton L."/>
            <person name="Fulton B."/>
            <person name="Courtney L."/>
            <person name="Fronick C."/>
            <person name="Harrison M."/>
            <person name="Strong C."/>
            <person name="Farmer C."/>
            <person name="Delahaunty K."/>
            <person name="Markovic C."/>
            <person name="Hall O."/>
            <person name="Minx P."/>
            <person name="Tomlinson C."/>
            <person name="Mitreva M."/>
            <person name="Nelson J."/>
            <person name="Hou S."/>
            <person name="Wollam A."/>
            <person name="Pepin K.H."/>
            <person name="Johnson M."/>
            <person name="Bhonagiri V."/>
            <person name="Nash W.E."/>
            <person name="Warren W."/>
            <person name="Chinwalla A."/>
            <person name="Mardis E.R."/>
            <person name="Wilson R.K."/>
        </authorList>
    </citation>
    <scope>NUCLEOTIDE SEQUENCE [LARGE SCALE GENOMIC DNA]</scope>
    <source>
        <strain evidence="1">DSM 14469</strain>
    </source>
</reference>
<keyword evidence="2" id="KW-1185">Reference proteome</keyword>
<sequence length="231" mass="26707">MLAYSLGDCCDNEQSGLQIILYEEDFSMQIITISREFGSGGRELGKRLAELLHYDYYDREIITAIAEKKEMNAQYVEQTLENHGWRSIPLTYRHSFAGIQTLQQMQIELLIEQSRIIKEIARAGKDCVIVGRNADVLLEEYKPFRIFVCAGMDAKIRRCIERSDKNEALSRKEVESNIRRIDKNRAKTCEMTTGSKWGDCKSYHLVINTTDWNIKELTPAVAEFVSCWFGR</sequence>
<dbReference type="STRING" id="168384.SAMN05660368_00810"/>
<gene>
    <name evidence="1" type="ORF">BRYFOR_08663</name>
</gene>
<accession>C6LJ29</accession>
<dbReference type="AlphaFoldDB" id="C6LJ29"/>
<dbReference type="Proteomes" id="UP000005561">
    <property type="component" value="Unassembled WGS sequence"/>
</dbReference>
<name>C6LJ29_9FIRM</name>
<comment type="caution">
    <text evidence="1">The sequence shown here is derived from an EMBL/GenBank/DDBJ whole genome shotgun (WGS) entry which is preliminary data.</text>
</comment>
<evidence type="ECO:0000313" key="1">
    <source>
        <dbReference type="EMBL" id="EET59349.1"/>
    </source>
</evidence>
<dbReference type="InterPro" id="IPR027417">
    <property type="entry name" value="P-loop_NTPase"/>
</dbReference>
<dbReference type="eggNOG" id="COG1102">
    <property type="taxonomic scope" value="Bacteria"/>
</dbReference>
<proteinExistence type="predicted"/>
<protein>
    <recommendedName>
        <fullName evidence="3">Cytidylate kinase</fullName>
    </recommendedName>
</protein>